<comment type="caution">
    <text evidence="1">The sequence shown here is derived from an EMBL/GenBank/DDBJ whole genome shotgun (WGS) entry which is preliminary data.</text>
</comment>
<dbReference type="EMBL" id="JBHFEH010000162">
    <property type="protein sequence ID" value="KAL2045121.1"/>
    <property type="molecule type" value="Genomic_DNA"/>
</dbReference>
<protein>
    <submittedName>
        <fullName evidence="1">Uncharacterized protein</fullName>
    </submittedName>
</protein>
<accession>A0ABR4AJZ8</accession>
<keyword evidence="2" id="KW-1185">Reference proteome</keyword>
<gene>
    <name evidence="1" type="ORF">ABVK25_012212</name>
</gene>
<evidence type="ECO:0000313" key="1">
    <source>
        <dbReference type="EMBL" id="KAL2045121.1"/>
    </source>
</evidence>
<dbReference type="Proteomes" id="UP001590951">
    <property type="component" value="Unassembled WGS sequence"/>
</dbReference>
<evidence type="ECO:0000313" key="2">
    <source>
        <dbReference type="Proteomes" id="UP001590951"/>
    </source>
</evidence>
<sequence length="79" mass="9508">MMIIRRRRLKSMRKAKKVWSHNPLHGIGHRDEHGKRIYNTPEMDGLEELHVFARSLHILFIAEESYMYIDDDLNVVHRV</sequence>
<reference evidence="1 2" key="1">
    <citation type="submission" date="2024-09" db="EMBL/GenBank/DDBJ databases">
        <title>Rethinking Asexuality: The Enigmatic Case of Functional Sexual Genes in Lepraria (Stereocaulaceae).</title>
        <authorList>
            <person name="Doellman M."/>
            <person name="Sun Y."/>
            <person name="Barcenas-Pena A."/>
            <person name="Lumbsch H.T."/>
            <person name="Grewe F."/>
        </authorList>
    </citation>
    <scope>NUCLEOTIDE SEQUENCE [LARGE SCALE GENOMIC DNA]</scope>
    <source>
        <strain evidence="1 2">Grewe 0041</strain>
    </source>
</reference>
<proteinExistence type="predicted"/>
<name>A0ABR4AJZ8_9LECA</name>
<organism evidence="1 2">
    <name type="scientific">Lepraria finkii</name>
    <dbReference type="NCBI Taxonomy" id="1340010"/>
    <lineage>
        <taxon>Eukaryota</taxon>
        <taxon>Fungi</taxon>
        <taxon>Dikarya</taxon>
        <taxon>Ascomycota</taxon>
        <taxon>Pezizomycotina</taxon>
        <taxon>Lecanoromycetes</taxon>
        <taxon>OSLEUM clade</taxon>
        <taxon>Lecanoromycetidae</taxon>
        <taxon>Lecanorales</taxon>
        <taxon>Lecanorineae</taxon>
        <taxon>Stereocaulaceae</taxon>
        <taxon>Lepraria</taxon>
    </lineage>
</organism>